<reference evidence="2 3" key="1">
    <citation type="submission" date="2019-04" db="EMBL/GenBank/DDBJ databases">
        <title>Chromosome genome assembly for Takifugu flavidus.</title>
        <authorList>
            <person name="Xiao S."/>
        </authorList>
    </citation>
    <scope>NUCLEOTIDE SEQUENCE [LARGE SCALE GENOMIC DNA]</scope>
    <source>
        <strain evidence="2">HTHZ2018</strain>
        <tissue evidence="2">Muscle</tissue>
    </source>
</reference>
<dbReference type="Proteomes" id="UP000324091">
    <property type="component" value="Chromosome 16"/>
</dbReference>
<keyword evidence="3" id="KW-1185">Reference proteome</keyword>
<feature type="compositionally biased region" description="Low complexity" evidence="1">
    <location>
        <begin position="181"/>
        <end position="196"/>
    </location>
</feature>
<evidence type="ECO:0000313" key="2">
    <source>
        <dbReference type="EMBL" id="TWW72175.1"/>
    </source>
</evidence>
<dbReference type="AlphaFoldDB" id="A0A5C6NYR3"/>
<comment type="caution">
    <text evidence="2">The sequence shown here is derived from an EMBL/GenBank/DDBJ whole genome shotgun (WGS) entry which is preliminary data.</text>
</comment>
<gene>
    <name evidence="2" type="ORF">D4764_16G0006720</name>
</gene>
<accession>A0A5C6NYR3</accession>
<dbReference type="EMBL" id="RHFK02000008">
    <property type="protein sequence ID" value="TWW72175.1"/>
    <property type="molecule type" value="Genomic_DNA"/>
</dbReference>
<name>A0A5C6NYR3_9TELE</name>
<evidence type="ECO:0000256" key="1">
    <source>
        <dbReference type="SAM" id="MobiDB-lite"/>
    </source>
</evidence>
<feature type="region of interest" description="Disordered" evidence="1">
    <location>
        <begin position="173"/>
        <end position="196"/>
    </location>
</feature>
<evidence type="ECO:0000313" key="3">
    <source>
        <dbReference type="Proteomes" id="UP000324091"/>
    </source>
</evidence>
<organism evidence="2 3">
    <name type="scientific">Takifugu flavidus</name>
    <name type="common">sansaifugu</name>
    <dbReference type="NCBI Taxonomy" id="433684"/>
    <lineage>
        <taxon>Eukaryota</taxon>
        <taxon>Metazoa</taxon>
        <taxon>Chordata</taxon>
        <taxon>Craniata</taxon>
        <taxon>Vertebrata</taxon>
        <taxon>Euteleostomi</taxon>
        <taxon>Actinopterygii</taxon>
        <taxon>Neopterygii</taxon>
        <taxon>Teleostei</taxon>
        <taxon>Neoteleostei</taxon>
        <taxon>Acanthomorphata</taxon>
        <taxon>Eupercaria</taxon>
        <taxon>Tetraodontiformes</taxon>
        <taxon>Tetradontoidea</taxon>
        <taxon>Tetraodontidae</taxon>
        <taxon>Takifugu</taxon>
    </lineage>
</organism>
<sequence length="196" mass="21246">MAGEKEEEEEEEEVVVEEAGWAQAEGLVFACGLSYLGPQTGWHTSSVLNNAASGPDGLDLMRKVPDTVAEGAWQRGARKLLSFLLRISLRMELPSVQTYGSEQQAHPRVCQVGRESCSCQSPAGPLLSRAVPPEPRHPNVPPSRANLSYDPPIWMDGCHERAPITLGKSSDHWGTHLGPDTPLETPLSLPLLGTHP</sequence>
<proteinExistence type="predicted"/>
<protein>
    <submittedName>
        <fullName evidence="2">Uncharacterized protein</fullName>
    </submittedName>
</protein>